<accession>A0A4Z2HP25</accession>
<dbReference type="AlphaFoldDB" id="A0A4Z2HP25"/>
<proteinExistence type="predicted"/>
<keyword evidence="2" id="KW-1185">Reference proteome</keyword>
<name>A0A4Z2HP25_9TELE</name>
<comment type="caution">
    <text evidence="1">The sequence shown here is derived from an EMBL/GenBank/DDBJ whole genome shotgun (WGS) entry which is preliminary data.</text>
</comment>
<dbReference type="EMBL" id="SRLO01000205">
    <property type="protein sequence ID" value="TNN67321.1"/>
    <property type="molecule type" value="Genomic_DNA"/>
</dbReference>
<reference evidence="1 2" key="1">
    <citation type="submission" date="2019-03" db="EMBL/GenBank/DDBJ databases">
        <title>First draft genome of Liparis tanakae, snailfish: a comprehensive survey of snailfish specific genes.</title>
        <authorList>
            <person name="Kim W."/>
            <person name="Song I."/>
            <person name="Jeong J.-H."/>
            <person name="Kim D."/>
            <person name="Kim S."/>
            <person name="Ryu S."/>
            <person name="Song J.Y."/>
            <person name="Lee S.K."/>
        </authorList>
    </citation>
    <scope>NUCLEOTIDE SEQUENCE [LARGE SCALE GENOMIC DNA]</scope>
    <source>
        <tissue evidence="1">Muscle</tissue>
    </source>
</reference>
<dbReference type="Proteomes" id="UP000314294">
    <property type="component" value="Unassembled WGS sequence"/>
</dbReference>
<gene>
    <name evidence="1" type="ORF">EYF80_022428</name>
</gene>
<sequence length="65" mass="7307">MSFLGQWLQFEYKTRVGIYMEYAAQFLAYVQNAELTCTTHAVVSEEQLTTSVELVSDPGGVVTRV</sequence>
<evidence type="ECO:0000313" key="2">
    <source>
        <dbReference type="Proteomes" id="UP000314294"/>
    </source>
</evidence>
<organism evidence="1 2">
    <name type="scientific">Liparis tanakae</name>
    <name type="common">Tanaka's snailfish</name>
    <dbReference type="NCBI Taxonomy" id="230148"/>
    <lineage>
        <taxon>Eukaryota</taxon>
        <taxon>Metazoa</taxon>
        <taxon>Chordata</taxon>
        <taxon>Craniata</taxon>
        <taxon>Vertebrata</taxon>
        <taxon>Euteleostomi</taxon>
        <taxon>Actinopterygii</taxon>
        <taxon>Neopterygii</taxon>
        <taxon>Teleostei</taxon>
        <taxon>Neoteleostei</taxon>
        <taxon>Acanthomorphata</taxon>
        <taxon>Eupercaria</taxon>
        <taxon>Perciformes</taxon>
        <taxon>Cottioidei</taxon>
        <taxon>Cottales</taxon>
        <taxon>Liparidae</taxon>
        <taxon>Liparis</taxon>
    </lineage>
</organism>
<protein>
    <submittedName>
        <fullName evidence="1">Uncharacterized protein</fullName>
    </submittedName>
</protein>
<evidence type="ECO:0000313" key="1">
    <source>
        <dbReference type="EMBL" id="TNN67321.1"/>
    </source>
</evidence>